<feature type="compositionally biased region" description="Polar residues" evidence="1">
    <location>
        <begin position="96"/>
        <end position="106"/>
    </location>
</feature>
<dbReference type="Proteomes" id="UP000026962">
    <property type="component" value="Chromosome 1"/>
</dbReference>
<evidence type="ECO:0000256" key="1">
    <source>
        <dbReference type="SAM" id="MobiDB-lite"/>
    </source>
</evidence>
<sequence>MQQVNGELRSQRGRRFKLISDLMHQAPYRRLTGCDFSVPTSTEQLVCDIKEEILIWKAAGVITTSNDFQLKRERDKEKNEKSLKAMLTKLRHQHSRTNTSRNSECT</sequence>
<evidence type="ECO:0000313" key="3">
    <source>
        <dbReference type="Proteomes" id="UP000026962"/>
    </source>
</evidence>
<dbReference type="AlphaFoldDB" id="A0A0E0JPG9"/>
<name>A0A0E0JPG9_ORYPU</name>
<dbReference type="EnsemblPlants" id="OPUNC01G31980.1">
    <property type="protein sequence ID" value="OPUNC01G31980.1"/>
    <property type="gene ID" value="OPUNC01G31980"/>
</dbReference>
<feature type="region of interest" description="Disordered" evidence="1">
    <location>
        <begin position="87"/>
        <end position="106"/>
    </location>
</feature>
<protein>
    <submittedName>
        <fullName evidence="2">Uncharacterized protein</fullName>
    </submittedName>
</protein>
<reference evidence="2" key="2">
    <citation type="submission" date="2018-05" db="EMBL/GenBank/DDBJ databases">
        <title>OpunRS2 (Oryza punctata Reference Sequence Version 2).</title>
        <authorList>
            <person name="Zhang J."/>
            <person name="Kudrna D."/>
            <person name="Lee S."/>
            <person name="Talag J."/>
            <person name="Welchert J."/>
            <person name="Wing R.A."/>
        </authorList>
    </citation>
    <scope>NUCLEOTIDE SEQUENCE [LARGE SCALE GENOMIC DNA]</scope>
</reference>
<dbReference type="HOGENOM" id="CLU_2227525_0_0_1"/>
<reference evidence="2" key="1">
    <citation type="submission" date="2015-04" db="UniProtKB">
        <authorList>
            <consortium name="EnsemblPlants"/>
        </authorList>
    </citation>
    <scope>IDENTIFICATION</scope>
</reference>
<organism evidence="2">
    <name type="scientific">Oryza punctata</name>
    <name type="common">Red rice</name>
    <dbReference type="NCBI Taxonomy" id="4537"/>
    <lineage>
        <taxon>Eukaryota</taxon>
        <taxon>Viridiplantae</taxon>
        <taxon>Streptophyta</taxon>
        <taxon>Embryophyta</taxon>
        <taxon>Tracheophyta</taxon>
        <taxon>Spermatophyta</taxon>
        <taxon>Magnoliopsida</taxon>
        <taxon>Liliopsida</taxon>
        <taxon>Poales</taxon>
        <taxon>Poaceae</taxon>
        <taxon>BOP clade</taxon>
        <taxon>Oryzoideae</taxon>
        <taxon>Oryzeae</taxon>
        <taxon>Oryzinae</taxon>
        <taxon>Oryza</taxon>
    </lineage>
</organism>
<keyword evidence="3" id="KW-1185">Reference proteome</keyword>
<proteinExistence type="predicted"/>
<dbReference type="Gramene" id="OPUNC01G31980.1">
    <property type="protein sequence ID" value="OPUNC01G31980.1"/>
    <property type="gene ID" value="OPUNC01G31980"/>
</dbReference>
<accession>A0A0E0JPG9</accession>
<evidence type="ECO:0000313" key="2">
    <source>
        <dbReference type="EnsemblPlants" id="OPUNC01G31980.1"/>
    </source>
</evidence>